<dbReference type="EMBL" id="BIFS01000001">
    <property type="protein sequence ID" value="GCE18973.1"/>
    <property type="molecule type" value="Genomic_DNA"/>
</dbReference>
<name>A0A402AIT0_9CHLR</name>
<dbReference type="AlphaFoldDB" id="A0A402AIT0"/>
<protein>
    <submittedName>
        <fullName evidence="1">Uncharacterized protein</fullName>
    </submittedName>
</protein>
<accession>A0A402AIT0</accession>
<sequence>MYHMACGHIMWVKAQGCKLILIANLTHFYAMRLSLGKRMKRFQAPDACKLLLWDRKI</sequence>
<evidence type="ECO:0000313" key="2">
    <source>
        <dbReference type="Proteomes" id="UP000287188"/>
    </source>
</evidence>
<proteinExistence type="predicted"/>
<gene>
    <name evidence="1" type="ORF">KDK_27730</name>
</gene>
<reference evidence="2" key="1">
    <citation type="submission" date="2018-12" db="EMBL/GenBank/DDBJ databases">
        <title>Tengunoibacter tsumagoiensis gen. nov., sp. nov., Dictyobacter kobayashii sp. nov., D. alpinus sp. nov., and D. joshuensis sp. nov. and description of Dictyobacteraceae fam. nov. within the order Ktedonobacterales isolated from Tengu-no-mugimeshi.</title>
        <authorList>
            <person name="Wang C.M."/>
            <person name="Zheng Y."/>
            <person name="Sakai Y."/>
            <person name="Toyoda A."/>
            <person name="Minakuchi Y."/>
            <person name="Abe K."/>
            <person name="Yokota A."/>
            <person name="Yabe S."/>
        </authorList>
    </citation>
    <scope>NUCLEOTIDE SEQUENCE [LARGE SCALE GENOMIC DNA]</scope>
    <source>
        <strain evidence="2">Uno11</strain>
    </source>
</reference>
<evidence type="ECO:0000313" key="1">
    <source>
        <dbReference type="EMBL" id="GCE18973.1"/>
    </source>
</evidence>
<organism evidence="1 2">
    <name type="scientific">Dictyobacter kobayashii</name>
    <dbReference type="NCBI Taxonomy" id="2014872"/>
    <lineage>
        <taxon>Bacteria</taxon>
        <taxon>Bacillati</taxon>
        <taxon>Chloroflexota</taxon>
        <taxon>Ktedonobacteria</taxon>
        <taxon>Ktedonobacterales</taxon>
        <taxon>Dictyobacteraceae</taxon>
        <taxon>Dictyobacter</taxon>
    </lineage>
</organism>
<keyword evidence="2" id="KW-1185">Reference proteome</keyword>
<dbReference type="Proteomes" id="UP000287188">
    <property type="component" value="Unassembled WGS sequence"/>
</dbReference>
<comment type="caution">
    <text evidence="1">The sequence shown here is derived from an EMBL/GenBank/DDBJ whole genome shotgun (WGS) entry which is preliminary data.</text>
</comment>